<feature type="region of interest" description="Disordered" evidence="1">
    <location>
        <begin position="38"/>
        <end position="74"/>
    </location>
</feature>
<evidence type="ECO:0000313" key="2">
    <source>
        <dbReference type="EMBL" id="NKQ53555.1"/>
    </source>
</evidence>
<gene>
    <name evidence="2" type="ORF">HFP15_11755</name>
</gene>
<accession>A0ABX1J5F6</accession>
<dbReference type="RefSeq" id="WP_168514610.1">
    <property type="nucleotide sequence ID" value="NZ_JAAXLS010000006.1"/>
</dbReference>
<proteinExistence type="predicted"/>
<sequence>MTGKDKKSKDELAAARCGMTIEQWQRIKAQTCAARARGKRPAGTAGAETKLAGWGDVDGQEALFTDEQPRGGER</sequence>
<dbReference type="EMBL" id="JAAXLS010000006">
    <property type="protein sequence ID" value="NKQ53555.1"/>
    <property type="molecule type" value="Genomic_DNA"/>
</dbReference>
<evidence type="ECO:0000313" key="3">
    <source>
        <dbReference type="Proteomes" id="UP000715441"/>
    </source>
</evidence>
<comment type="caution">
    <text evidence="2">The sequence shown here is derived from an EMBL/GenBank/DDBJ whole genome shotgun (WGS) entry which is preliminary data.</text>
</comment>
<evidence type="ECO:0000256" key="1">
    <source>
        <dbReference type="SAM" id="MobiDB-lite"/>
    </source>
</evidence>
<dbReference type="Proteomes" id="UP000715441">
    <property type="component" value="Unassembled WGS sequence"/>
</dbReference>
<keyword evidence="3" id="KW-1185">Reference proteome</keyword>
<organism evidence="2 3">
    <name type="scientific">Amycolatopsis acididurans</name>
    <dbReference type="NCBI Taxonomy" id="2724524"/>
    <lineage>
        <taxon>Bacteria</taxon>
        <taxon>Bacillati</taxon>
        <taxon>Actinomycetota</taxon>
        <taxon>Actinomycetes</taxon>
        <taxon>Pseudonocardiales</taxon>
        <taxon>Pseudonocardiaceae</taxon>
        <taxon>Amycolatopsis</taxon>
    </lineage>
</organism>
<reference evidence="2 3" key="1">
    <citation type="submission" date="2020-04" db="EMBL/GenBank/DDBJ databases">
        <title>Novel species.</title>
        <authorList>
            <person name="Teo W.F.A."/>
            <person name="Lipun K."/>
            <person name="Srisuk N."/>
            <person name="Duangmal K."/>
        </authorList>
    </citation>
    <scope>NUCLEOTIDE SEQUENCE [LARGE SCALE GENOMIC DNA]</scope>
    <source>
        <strain evidence="2 3">K13G38</strain>
    </source>
</reference>
<name>A0ABX1J5F6_9PSEU</name>
<protein>
    <submittedName>
        <fullName evidence="2">Uncharacterized protein</fullName>
    </submittedName>
</protein>